<dbReference type="Proteomes" id="UP000836788">
    <property type="component" value="Chromosome 23"/>
</dbReference>
<dbReference type="AlphaFoldDB" id="A0A8J9SA06"/>
<feature type="region of interest" description="Disordered" evidence="1">
    <location>
        <begin position="120"/>
        <end position="139"/>
    </location>
</feature>
<protein>
    <submittedName>
        <fullName evidence="2">Uncharacterized protein</fullName>
    </submittedName>
</protein>
<accession>A0A8J9SA06</accession>
<reference evidence="2" key="1">
    <citation type="submission" date="2022-02" db="EMBL/GenBank/DDBJ databases">
        <authorList>
            <person name="Giguere J D."/>
        </authorList>
    </citation>
    <scope>NUCLEOTIDE SEQUENCE</scope>
    <source>
        <strain evidence="2">CCAP 1055/1</strain>
    </source>
</reference>
<feature type="compositionally biased region" description="Basic and acidic residues" evidence="1">
    <location>
        <begin position="120"/>
        <end position="136"/>
    </location>
</feature>
<organism evidence="2">
    <name type="scientific">Phaeodactylum tricornutum</name>
    <name type="common">Diatom</name>
    <dbReference type="NCBI Taxonomy" id="2850"/>
    <lineage>
        <taxon>Eukaryota</taxon>
        <taxon>Sar</taxon>
        <taxon>Stramenopiles</taxon>
        <taxon>Ochrophyta</taxon>
        <taxon>Bacillariophyta</taxon>
        <taxon>Bacillariophyceae</taxon>
        <taxon>Bacillariophycidae</taxon>
        <taxon>Naviculales</taxon>
        <taxon>Phaeodactylaceae</taxon>
        <taxon>Phaeodactylum</taxon>
    </lineage>
</organism>
<evidence type="ECO:0000313" key="2">
    <source>
        <dbReference type="EMBL" id="CAG9286596.1"/>
    </source>
</evidence>
<sequence length="173" mass="19667">MSPRERQDVELLKASESTESLPALEKTPIKTVQFGAIEIREYNRIVGDHPDVKVGPPVSLGWEYNVREPVDINEYEATRPSRKVYLRMSSITRKNMLHNVFGIDEEEIASSEKEVQRIKKQREASNKQSKTGEKVESAFQSMKRKFRRKISSENLFRGIASASGSMIAVGMHA</sequence>
<evidence type="ECO:0000256" key="1">
    <source>
        <dbReference type="SAM" id="MobiDB-lite"/>
    </source>
</evidence>
<dbReference type="EMBL" id="OU594964">
    <property type="protein sequence ID" value="CAG9286596.1"/>
    <property type="molecule type" value="Genomic_DNA"/>
</dbReference>
<name>A0A8J9SA06_PHATR</name>
<gene>
    <name evidence="2" type="ORF">PTTT1_LOCUS32839</name>
</gene>
<proteinExistence type="predicted"/>